<proteinExistence type="predicted"/>
<dbReference type="Proteomes" id="UP000011863">
    <property type="component" value="Chromosome"/>
</dbReference>
<organism evidence="3 4">
    <name type="scientific">Ilumatobacter coccineus (strain NBRC 103263 / KCTC 29153 / YM16-304)</name>
    <dbReference type="NCBI Taxonomy" id="1313172"/>
    <lineage>
        <taxon>Bacteria</taxon>
        <taxon>Bacillati</taxon>
        <taxon>Actinomycetota</taxon>
        <taxon>Acidimicrobiia</taxon>
        <taxon>Acidimicrobiales</taxon>
        <taxon>Ilumatobacteraceae</taxon>
        <taxon>Ilumatobacter</taxon>
    </lineage>
</organism>
<dbReference type="SMART" id="SM00886">
    <property type="entry name" value="Dabb"/>
    <property type="match status" value="1"/>
</dbReference>
<dbReference type="Gene3D" id="3.30.70.100">
    <property type="match status" value="1"/>
</dbReference>
<dbReference type="EMBL" id="AP012057">
    <property type="protein sequence ID" value="BAN00462.1"/>
    <property type="molecule type" value="Genomic_DNA"/>
</dbReference>
<feature type="domain" description="Stress-response A/B barrel" evidence="2">
    <location>
        <begin position="2"/>
        <end position="95"/>
    </location>
</feature>
<evidence type="ECO:0000313" key="3">
    <source>
        <dbReference type="EMBL" id="BAN00462.1"/>
    </source>
</evidence>
<protein>
    <recommendedName>
        <fullName evidence="2">Stress-response A/B barrel domain-containing protein</fullName>
    </recommendedName>
</protein>
<dbReference type="Pfam" id="PF07876">
    <property type="entry name" value="Dabb"/>
    <property type="match status" value="1"/>
</dbReference>
<dbReference type="SUPFAM" id="SSF54909">
    <property type="entry name" value="Dimeric alpha+beta barrel"/>
    <property type="match status" value="1"/>
</dbReference>
<comment type="subunit">
    <text evidence="1">Homodimer.</text>
</comment>
<dbReference type="InterPro" id="IPR013097">
    <property type="entry name" value="Dabb"/>
</dbReference>
<reference evidence="3 4" key="1">
    <citation type="journal article" date="2013" name="Int. J. Syst. Evol. Microbiol.">
        <title>Ilumatobacter nonamiense sp. nov. and Ilumatobacter coccineum sp. nov., isolated from seashore sand.</title>
        <authorList>
            <person name="Matsumoto A."/>
            <person name="Kasai H."/>
            <person name="Matsuo Y."/>
            <person name="Shizuri Y."/>
            <person name="Ichikawa N."/>
            <person name="Fujita N."/>
            <person name="Omura S."/>
            <person name="Takahashi Y."/>
        </authorList>
    </citation>
    <scope>NUCLEOTIDE SEQUENCE [LARGE SCALE GENOMIC DNA]</scope>
    <source>
        <strain evidence="4">NBRC 103263 / KCTC 29153 / YM16-304</strain>
    </source>
</reference>
<sequence>MFRHVVMFKWNDDVDQAHIDEFSETLTAVAASVPEVGDFRHGPDLQISDGNYDYVIVGEYASVDDYAVYRDHPDHKALIEKYLAGSISARAAVQYDAG</sequence>
<gene>
    <name evidence="3" type="ORF">YM304_01480</name>
</gene>
<dbReference type="OrthoDB" id="6637496at2"/>
<dbReference type="AlphaFoldDB" id="A0A6C7E1R9"/>
<evidence type="ECO:0000256" key="1">
    <source>
        <dbReference type="ARBA" id="ARBA00011738"/>
    </source>
</evidence>
<dbReference type="InterPro" id="IPR044662">
    <property type="entry name" value="HS1/DABB1-like"/>
</dbReference>
<name>A0A6C7E1R9_ILUCY</name>
<keyword evidence="4" id="KW-1185">Reference proteome</keyword>
<dbReference type="KEGG" id="aym:YM304_01480"/>
<dbReference type="PANTHER" id="PTHR33178:SF10">
    <property type="entry name" value="STRESS-RESPONSE A_B BARREL DOMAIN-CONTAINING PROTEIN"/>
    <property type="match status" value="1"/>
</dbReference>
<evidence type="ECO:0000313" key="4">
    <source>
        <dbReference type="Proteomes" id="UP000011863"/>
    </source>
</evidence>
<evidence type="ECO:0000259" key="2">
    <source>
        <dbReference type="PROSITE" id="PS51502"/>
    </source>
</evidence>
<dbReference type="PANTHER" id="PTHR33178">
    <property type="match status" value="1"/>
</dbReference>
<accession>A0A6C7E1R9</accession>
<dbReference type="InterPro" id="IPR011008">
    <property type="entry name" value="Dimeric_a/b-barrel"/>
</dbReference>
<dbReference type="PROSITE" id="PS51502">
    <property type="entry name" value="S_R_A_B_BARREL"/>
    <property type="match status" value="1"/>
</dbReference>
<dbReference type="RefSeq" id="WP_015439710.1">
    <property type="nucleotide sequence ID" value="NC_020520.1"/>
</dbReference>